<proteinExistence type="predicted"/>
<evidence type="ECO:0000313" key="2">
    <source>
        <dbReference type="Proteomes" id="UP001515100"/>
    </source>
</evidence>
<keyword evidence="2" id="KW-1185">Reference proteome</keyword>
<protein>
    <submittedName>
        <fullName evidence="1">Uncharacterized protein</fullName>
    </submittedName>
</protein>
<accession>A0A641ANA1</accession>
<gene>
    <name evidence="1" type="ORF">ESP62_008225</name>
</gene>
<dbReference type="Proteomes" id="UP001515100">
    <property type="component" value="Unassembled WGS sequence"/>
</dbReference>
<organism evidence="1 2">
    <name type="scientific">Aeromicrobium fastidiosum</name>
    <dbReference type="NCBI Taxonomy" id="52699"/>
    <lineage>
        <taxon>Bacteria</taxon>
        <taxon>Bacillati</taxon>
        <taxon>Actinomycetota</taxon>
        <taxon>Actinomycetes</taxon>
        <taxon>Propionibacteriales</taxon>
        <taxon>Nocardioidaceae</taxon>
        <taxon>Aeromicrobium</taxon>
    </lineage>
</organism>
<name>A0A641ANA1_9ACTN</name>
<dbReference type="OrthoDB" id="3628550at2"/>
<evidence type="ECO:0000313" key="1">
    <source>
        <dbReference type="EMBL" id="KAA1378346.1"/>
    </source>
</evidence>
<reference evidence="1" key="1">
    <citation type="submission" date="2019-09" db="EMBL/GenBank/DDBJ databases">
        <authorList>
            <person name="Li J."/>
        </authorList>
    </citation>
    <scope>NUCLEOTIDE SEQUENCE [LARGE SCALE GENOMIC DNA]</scope>
    <source>
        <strain evidence="1">NRBC 14897</strain>
    </source>
</reference>
<dbReference type="RefSeq" id="WP_129182842.1">
    <property type="nucleotide sequence ID" value="NZ_JAGIOG010000001.1"/>
</dbReference>
<comment type="caution">
    <text evidence="1">The sequence shown here is derived from an EMBL/GenBank/DDBJ whole genome shotgun (WGS) entry which is preliminary data.</text>
</comment>
<sequence>MSAVDPARMDPVVRARHAVLTVVAAEHAAVAPEVEARLCEHATPGVAARLDPADVRLAIDDLEASGQLRRLRSRSSLPGREVPVLILAEPADRERAQAVAEHKRDLFARYLTWTDGPGAPATVAADHVVHASLQVAARSGYRVGATPPSDVVVYVPPAAPDQPILMPIAVRNTREWLMPHSRGLYRLLLTSTRIQVTERAVPMVPMIVCRRAHPQLVAMGRDLGFVVVESRREHVLPSVAETAVAEVRTGLGLTDLARADGPDPALISRFEQIVPVMAVPLVARWRRTAMTTIPLRFDDLLAENSLTGRRRVLRDIRQIAEQSGLVAARGSW</sequence>
<dbReference type="EMBL" id="SDPP02000002">
    <property type="protein sequence ID" value="KAA1378346.1"/>
    <property type="molecule type" value="Genomic_DNA"/>
</dbReference>
<dbReference type="AlphaFoldDB" id="A0A641ANA1"/>